<reference evidence="5" key="1">
    <citation type="submission" date="2016-11" db="UniProtKB">
        <authorList>
            <consortium name="WormBaseParasite"/>
        </authorList>
    </citation>
    <scope>IDENTIFICATION</scope>
</reference>
<reference evidence="2" key="2">
    <citation type="submission" date="2020-09" db="EMBL/GenBank/DDBJ databases">
        <authorList>
            <person name="Kikuchi T."/>
        </authorList>
    </citation>
    <scope>NUCLEOTIDE SEQUENCE</scope>
    <source>
        <strain evidence="2">Ka4C1</strain>
    </source>
</reference>
<dbReference type="Proteomes" id="UP000095284">
    <property type="component" value="Unplaced"/>
</dbReference>
<feature type="transmembrane region" description="Helical" evidence="1">
    <location>
        <begin position="39"/>
        <end position="60"/>
    </location>
</feature>
<keyword evidence="1" id="KW-0472">Membrane</keyword>
<dbReference type="WBParaSite" id="BXY_1141500.1">
    <property type="protein sequence ID" value="BXY_1141500.1"/>
    <property type="gene ID" value="BXY_1141500"/>
</dbReference>
<evidence type="ECO:0000313" key="3">
    <source>
        <dbReference type="Proteomes" id="UP000095284"/>
    </source>
</evidence>
<feature type="transmembrane region" description="Helical" evidence="1">
    <location>
        <begin position="158"/>
        <end position="181"/>
    </location>
</feature>
<dbReference type="Proteomes" id="UP000659654">
    <property type="component" value="Unassembled WGS sequence"/>
</dbReference>
<evidence type="ECO:0000256" key="1">
    <source>
        <dbReference type="SAM" id="Phobius"/>
    </source>
</evidence>
<protein>
    <submittedName>
        <fullName evidence="2">(pine wood nematode) hypothetical protein</fullName>
    </submittedName>
</protein>
<dbReference type="PANTHER" id="PTHR22943:SF248">
    <property type="entry name" value="SEVEN TM RECEPTOR"/>
    <property type="match status" value="1"/>
</dbReference>
<dbReference type="EMBL" id="CAJFDI010000003">
    <property type="protein sequence ID" value="CAD5219071.1"/>
    <property type="molecule type" value="Genomic_DNA"/>
</dbReference>
<dbReference type="Proteomes" id="UP000582659">
    <property type="component" value="Unassembled WGS sequence"/>
</dbReference>
<dbReference type="OrthoDB" id="5859769at2759"/>
<evidence type="ECO:0000313" key="4">
    <source>
        <dbReference type="Proteomes" id="UP000659654"/>
    </source>
</evidence>
<feature type="transmembrane region" description="Helical" evidence="1">
    <location>
        <begin position="213"/>
        <end position="236"/>
    </location>
</feature>
<feature type="transmembrane region" description="Helical" evidence="1">
    <location>
        <begin position="118"/>
        <end position="137"/>
    </location>
</feature>
<dbReference type="PANTHER" id="PTHR22943">
    <property type="entry name" value="7-TRANSMEMBRANE DOMAIN RECEPTOR C.ELEGANS"/>
    <property type="match status" value="1"/>
</dbReference>
<proteinExistence type="predicted"/>
<dbReference type="Pfam" id="PF10317">
    <property type="entry name" value="7TM_GPCR_Srd"/>
    <property type="match status" value="1"/>
</dbReference>
<keyword evidence="4" id="KW-1185">Reference proteome</keyword>
<keyword evidence="1" id="KW-0812">Transmembrane</keyword>
<feature type="transmembrane region" description="Helical" evidence="1">
    <location>
        <begin position="257"/>
        <end position="280"/>
    </location>
</feature>
<gene>
    <name evidence="2" type="ORF">BXYJ_LOCUS5495</name>
</gene>
<sequence length="341" mass="38970">MPLSFEPTEENPNAWDLRPHERHELKPYEEFYLQTIRRVTSQATVFSGMVSFLFFYLVIFRTTGDLRRYKPIFLICSITDITFYMVNTFVQIKAKLKDGVFMVRLEGIAQDYSRNVQLFSVAGFVFALFLAITVLPSQYYYRYYILKYGQALPKVKTVALFSISYMVAIPFGVLAFFAYGYSACRAGFNYGQLWFPEVPLPVVFYADTRSPIMMMYFGVGGSIITAAYLVLLYIGYKTLIHFKSGVYSNRAKSMQKQLTMFLITQSVIPIFVSSGPNVFLVVCCFLRLDPGILTTFVVDLMGLLPICNPVLSIFVIKPYRRTIQGVFVEPKVSYAVTSVSK</sequence>
<dbReference type="AlphaFoldDB" id="A0A1I7SEF6"/>
<feature type="transmembrane region" description="Helical" evidence="1">
    <location>
        <begin position="292"/>
        <end position="316"/>
    </location>
</feature>
<accession>A0A1I7SEF6</accession>
<organism evidence="3 5">
    <name type="scientific">Bursaphelenchus xylophilus</name>
    <name type="common">Pinewood nematode worm</name>
    <name type="synonym">Aphelenchoides xylophilus</name>
    <dbReference type="NCBI Taxonomy" id="6326"/>
    <lineage>
        <taxon>Eukaryota</taxon>
        <taxon>Metazoa</taxon>
        <taxon>Ecdysozoa</taxon>
        <taxon>Nematoda</taxon>
        <taxon>Chromadorea</taxon>
        <taxon>Rhabditida</taxon>
        <taxon>Tylenchina</taxon>
        <taxon>Tylenchomorpha</taxon>
        <taxon>Aphelenchoidea</taxon>
        <taxon>Aphelenchoididae</taxon>
        <taxon>Bursaphelenchus</taxon>
    </lineage>
</organism>
<feature type="transmembrane region" description="Helical" evidence="1">
    <location>
        <begin position="72"/>
        <end position="92"/>
    </location>
</feature>
<keyword evidence="1" id="KW-1133">Transmembrane helix</keyword>
<name>A0A1I7SEF6_BURXY</name>
<evidence type="ECO:0000313" key="2">
    <source>
        <dbReference type="EMBL" id="CAD5219071.1"/>
    </source>
</evidence>
<evidence type="ECO:0000313" key="5">
    <source>
        <dbReference type="WBParaSite" id="BXY_1141500.1"/>
    </source>
</evidence>
<dbReference type="InterPro" id="IPR019421">
    <property type="entry name" value="7TM_GPCR_serpentine_rcpt_Srd"/>
</dbReference>
<dbReference type="EMBL" id="CAJFCV020000003">
    <property type="protein sequence ID" value="CAG9103994.1"/>
    <property type="molecule type" value="Genomic_DNA"/>
</dbReference>